<evidence type="ECO:0000256" key="1">
    <source>
        <dbReference type="ARBA" id="ARBA00023015"/>
    </source>
</evidence>
<accession>A0A1H8VN70</accession>
<dbReference type="GO" id="GO:0032993">
    <property type="term" value="C:protein-DNA complex"/>
    <property type="evidence" value="ECO:0007669"/>
    <property type="project" value="TreeGrafter"/>
</dbReference>
<keyword evidence="2" id="KW-0238">DNA-binding</keyword>
<keyword evidence="3" id="KW-0804">Transcription</keyword>
<dbReference type="GO" id="GO:0000976">
    <property type="term" value="F:transcription cis-regulatory region binding"/>
    <property type="evidence" value="ECO:0007669"/>
    <property type="project" value="TreeGrafter"/>
</dbReference>
<proteinExistence type="predicted"/>
<dbReference type="GO" id="GO:0005829">
    <property type="term" value="C:cytosol"/>
    <property type="evidence" value="ECO:0007669"/>
    <property type="project" value="TreeGrafter"/>
</dbReference>
<evidence type="ECO:0000313" key="7">
    <source>
        <dbReference type="EMBL" id="SEP16855.1"/>
    </source>
</evidence>
<reference evidence="7 8" key="1">
    <citation type="submission" date="2016-10" db="EMBL/GenBank/DDBJ databases">
        <authorList>
            <person name="de Groot N.N."/>
        </authorList>
    </citation>
    <scope>NUCLEOTIDE SEQUENCE [LARGE SCALE GENOMIC DNA]</scope>
    <source>
        <strain evidence="7 8">DSM 13305</strain>
    </source>
</reference>
<organism evidence="7 8">
    <name type="scientific">Propionispora vibrioides</name>
    <dbReference type="NCBI Taxonomy" id="112903"/>
    <lineage>
        <taxon>Bacteria</taxon>
        <taxon>Bacillati</taxon>
        <taxon>Bacillota</taxon>
        <taxon>Negativicutes</taxon>
        <taxon>Selenomonadales</taxon>
        <taxon>Sporomusaceae</taxon>
        <taxon>Propionispora</taxon>
    </lineage>
</organism>
<dbReference type="STRING" id="112903.SAMN04490178_11231"/>
<evidence type="ECO:0000259" key="6">
    <source>
        <dbReference type="PROSITE" id="PS50921"/>
    </source>
</evidence>
<evidence type="ECO:0000256" key="4">
    <source>
        <dbReference type="PROSITE-ProRule" id="PRU00169"/>
    </source>
</evidence>
<dbReference type="GO" id="GO:0000156">
    <property type="term" value="F:phosphorelay response regulator activity"/>
    <property type="evidence" value="ECO:0007669"/>
    <property type="project" value="TreeGrafter"/>
</dbReference>
<dbReference type="RefSeq" id="WP_091747067.1">
    <property type="nucleotide sequence ID" value="NZ_FODY01000012.1"/>
</dbReference>
<dbReference type="InterPro" id="IPR008327">
    <property type="entry name" value="Sig_transdc_resp-reg_antiterm"/>
</dbReference>
<dbReference type="PROSITE" id="PS50110">
    <property type="entry name" value="RESPONSE_REGULATORY"/>
    <property type="match status" value="1"/>
</dbReference>
<keyword evidence="1" id="KW-0805">Transcription regulation</keyword>
<dbReference type="Gene3D" id="1.10.10.10">
    <property type="entry name" value="Winged helix-like DNA-binding domain superfamily/Winged helix DNA-binding domain"/>
    <property type="match status" value="1"/>
</dbReference>
<gene>
    <name evidence="7" type="ORF">SAMN04490178_11231</name>
</gene>
<dbReference type="PIRSF" id="PIRSF036382">
    <property type="entry name" value="RR_antiterm"/>
    <property type="match status" value="1"/>
</dbReference>
<feature type="domain" description="Response regulatory" evidence="5">
    <location>
        <begin position="5"/>
        <end position="118"/>
    </location>
</feature>
<feature type="modified residue" description="4-aspartylphosphate" evidence="4">
    <location>
        <position position="55"/>
    </location>
</feature>
<dbReference type="InterPro" id="IPR005561">
    <property type="entry name" value="ANTAR"/>
</dbReference>
<dbReference type="InterPro" id="IPR001789">
    <property type="entry name" value="Sig_transdc_resp-reg_receiver"/>
</dbReference>
<dbReference type="Proteomes" id="UP000198847">
    <property type="component" value="Unassembled WGS sequence"/>
</dbReference>
<dbReference type="Pfam" id="PF03861">
    <property type="entry name" value="ANTAR"/>
    <property type="match status" value="1"/>
</dbReference>
<dbReference type="SMART" id="SM01012">
    <property type="entry name" value="ANTAR"/>
    <property type="match status" value="1"/>
</dbReference>
<evidence type="ECO:0000256" key="2">
    <source>
        <dbReference type="ARBA" id="ARBA00023125"/>
    </source>
</evidence>
<keyword evidence="8" id="KW-1185">Reference proteome</keyword>
<dbReference type="PANTHER" id="PTHR48111">
    <property type="entry name" value="REGULATOR OF RPOS"/>
    <property type="match status" value="1"/>
</dbReference>
<dbReference type="InterPro" id="IPR039420">
    <property type="entry name" value="WalR-like"/>
</dbReference>
<dbReference type="PANTHER" id="PTHR48111:SF69">
    <property type="entry name" value="RESPONSE REGULATOR RECEIVER"/>
    <property type="match status" value="1"/>
</dbReference>
<evidence type="ECO:0000259" key="5">
    <source>
        <dbReference type="PROSITE" id="PS50110"/>
    </source>
</evidence>
<feature type="domain" description="ANTAR" evidence="6">
    <location>
        <begin position="124"/>
        <end position="185"/>
    </location>
</feature>
<dbReference type="PROSITE" id="PS50921">
    <property type="entry name" value="ANTAR"/>
    <property type="match status" value="1"/>
</dbReference>
<evidence type="ECO:0000313" key="8">
    <source>
        <dbReference type="Proteomes" id="UP000198847"/>
    </source>
</evidence>
<evidence type="ECO:0000256" key="3">
    <source>
        <dbReference type="ARBA" id="ARBA00023163"/>
    </source>
</evidence>
<dbReference type="OrthoDB" id="9808843at2"/>
<protein>
    <submittedName>
        <fullName evidence="7">Response regulator receiver and ANTAR domain protein</fullName>
    </submittedName>
</protein>
<dbReference type="AlphaFoldDB" id="A0A1H8VN70"/>
<keyword evidence="4" id="KW-0597">Phosphoprotein</keyword>
<dbReference type="Gene3D" id="3.40.50.2300">
    <property type="match status" value="1"/>
</dbReference>
<dbReference type="InterPro" id="IPR036388">
    <property type="entry name" value="WH-like_DNA-bd_sf"/>
</dbReference>
<dbReference type="EMBL" id="FODY01000012">
    <property type="protein sequence ID" value="SEP16855.1"/>
    <property type="molecule type" value="Genomic_DNA"/>
</dbReference>
<dbReference type="GO" id="GO:0006355">
    <property type="term" value="P:regulation of DNA-templated transcription"/>
    <property type="evidence" value="ECO:0007669"/>
    <property type="project" value="TreeGrafter"/>
</dbReference>
<dbReference type="InterPro" id="IPR011006">
    <property type="entry name" value="CheY-like_superfamily"/>
</dbReference>
<sequence length="192" mass="21766">MKPLSILLAEDEVLIRVDIKEMLEKAGHIVCAECGDGMRAIELAKQTAPELVILDVMMPGLDGIETAKVMHSLNIPVVMVTAYSQPNTIKRAEAVHVYGYLIKPVSEKNLLATVQIAYGRWQDMCQVHQELQATKEQLENQKLIARARAFVQDRLSLSAQEAHNRMLREAMRHQVTVAQIARRIIDREKEMR</sequence>
<name>A0A1H8VN70_9FIRM</name>
<dbReference type="SMART" id="SM00448">
    <property type="entry name" value="REC"/>
    <property type="match status" value="1"/>
</dbReference>
<dbReference type="Pfam" id="PF00072">
    <property type="entry name" value="Response_reg"/>
    <property type="match status" value="1"/>
</dbReference>
<dbReference type="SUPFAM" id="SSF52172">
    <property type="entry name" value="CheY-like"/>
    <property type="match status" value="1"/>
</dbReference>
<dbReference type="GO" id="GO:0003723">
    <property type="term" value="F:RNA binding"/>
    <property type="evidence" value="ECO:0007669"/>
    <property type="project" value="InterPro"/>
</dbReference>